<proteinExistence type="predicted"/>
<keyword evidence="1" id="KW-0732">Signal</keyword>
<dbReference type="AlphaFoldDB" id="A0A2M4B533"/>
<accession>A0A2M4B533</accession>
<organism evidence="2">
    <name type="scientific">Anopheles triannulatus</name>
    <dbReference type="NCBI Taxonomy" id="58253"/>
    <lineage>
        <taxon>Eukaryota</taxon>
        <taxon>Metazoa</taxon>
        <taxon>Ecdysozoa</taxon>
        <taxon>Arthropoda</taxon>
        <taxon>Hexapoda</taxon>
        <taxon>Insecta</taxon>
        <taxon>Pterygota</taxon>
        <taxon>Neoptera</taxon>
        <taxon>Endopterygota</taxon>
        <taxon>Diptera</taxon>
        <taxon>Nematocera</taxon>
        <taxon>Culicoidea</taxon>
        <taxon>Culicidae</taxon>
        <taxon>Anophelinae</taxon>
        <taxon>Anopheles</taxon>
    </lineage>
</organism>
<evidence type="ECO:0000313" key="2">
    <source>
        <dbReference type="EMBL" id="MBW48164.1"/>
    </source>
</evidence>
<name>A0A2M4B533_9DIPT</name>
<sequence>MRRWFVVLQFLNPAQATLSRSQPNVHTHVRARMPVQVLASAHKQNARATLTEIVHRTLRSPADHLESTWLSENDKCTGRQERCKARRFVGESPSNTPSTHQYACVGSILY</sequence>
<dbReference type="EMBL" id="GGFK01014843">
    <property type="protein sequence ID" value="MBW48164.1"/>
    <property type="molecule type" value="Transcribed_RNA"/>
</dbReference>
<feature type="signal peptide" evidence="1">
    <location>
        <begin position="1"/>
        <end position="16"/>
    </location>
</feature>
<feature type="chain" id="PRO_5014895424" evidence="1">
    <location>
        <begin position="17"/>
        <end position="110"/>
    </location>
</feature>
<reference evidence="2" key="1">
    <citation type="submission" date="2018-01" db="EMBL/GenBank/DDBJ databases">
        <title>An insight into the sialome of Amazonian anophelines.</title>
        <authorList>
            <person name="Ribeiro J.M."/>
            <person name="Scarpassa V."/>
            <person name="Calvo E."/>
        </authorList>
    </citation>
    <scope>NUCLEOTIDE SEQUENCE</scope>
    <source>
        <tissue evidence="2">Salivary glands</tissue>
    </source>
</reference>
<protein>
    <submittedName>
        <fullName evidence="2">Putative secreted protein</fullName>
    </submittedName>
</protein>
<evidence type="ECO:0000256" key="1">
    <source>
        <dbReference type="SAM" id="SignalP"/>
    </source>
</evidence>